<sequence>MAKNRPRSTSELGRLASIQVDSNTPIRLYFRSADLLIKQARVYKMEYDYEHAYVLYMKYTNLGLNELPKHQQYKTADYKKSRMIVRRNCMEALDALEVMKPKLDKEYKSYESHLLTEQQRRQTELEARHAQQLKNVMIPKAEDGEHTATLDDWSLQDALRGVVGVGGDDRPTDPSHTESTAHYPNVNFSNQSDGFTYQAQLPDATVVPPPPRPPKPQAAPHAPALPPKLALEPPLPPEAPPLPAKIKLEQPSPPPLPEPTSYPSSGVTTERGEPLRTLLVPGNLQDRFLSIAKPNTIKNIETCGILAGTLKNNVLKVTTLIIPKQTGTSDTCTTENEEELFEYQDANDLLTFGWIHTHPSQSCFLSSVDLHTHCSYQLMLPEAIAIVCAPKNKPDFGIFRLTDPPGLDVISSCKIERAFHPHPDLPIYTDTHHGSHVHTKSYALNVVDLR</sequence>
<organism evidence="11 12">
    <name type="scientific">Hesseltinella vesiculosa</name>
    <dbReference type="NCBI Taxonomy" id="101127"/>
    <lineage>
        <taxon>Eukaryota</taxon>
        <taxon>Fungi</taxon>
        <taxon>Fungi incertae sedis</taxon>
        <taxon>Mucoromycota</taxon>
        <taxon>Mucoromycotina</taxon>
        <taxon>Mucoromycetes</taxon>
        <taxon>Mucorales</taxon>
        <taxon>Cunninghamellaceae</taxon>
        <taxon>Hesseltinella</taxon>
    </lineage>
</organism>
<dbReference type="STRING" id="101127.A0A1X2G5J7"/>
<dbReference type="PROSITE" id="PS50249">
    <property type="entry name" value="MPN"/>
    <property type="match status" value="1"/>
</dbReference>
<feature type="compositionally biased region" description="Polar residues" evidence="9">
    <location>
        <begin position="177"/>
        <end position="199"/>
    </location>
</feature>
<gene>
    <name evidence="11" type="ORF">DM01DRAFT_1339893</name>
</gene>
<dbReference type="InterPro" id="IPR044098">
    <property type="entry name" value="STAMBP/STALP-like_MPN"/>
</dbReference>
<dbReference type="OrthoDB" id="3640at2759"/>
<evidence type="ECO:0000313" key="12">
    <source>
        <dbReference type="Proteomes" id="UP000242146"/>
    </source>
</evidence>
<dbReference type="FunFam" id="3.40.140.10:FF:000033">
    <property type="entry name" value="AMSH-like protease sst2"/>
    <property type="match status" value="1"/>
</dbReference>
<dbReference type="GO" id="GO:0120113">
    <property type="term" value="P:cytoplasm to vacuole targeting by the NVT pathway"/>
    <property type="evidence" value="ECO:0007669"/>
    <property type="project" value="EnsemblFungi"/>
</dbReference>
<feature type="domain" description="MPN" evidence="10">
    <location>
        <begin position="277"/>
        <end position="407"/>
    </location>
</feature>
<evidence type="ECO:0000256" key="2">
    <source>
        <dbReference type="ARBA" id="ARBA00010981"/>
    </source>
</evidence>
<evidence type="ECO:0000259" key="10">
    <source>
        <dbReference type="PROSITE" id="PS50249"/>
    </source>
</evidence>
<dbReference type="GO" id="GO:0016020">
    <property type="term" value="C:membrane"/>
    <property type="evidence" value="ECO:0007669"/>
    <property type="project" value="TreeGrafter"/>
</dbReference>
<dbReference type="GO" id="GO:0043130">
    <property type="term" value="F:ubiquitin binding"/>
    <property type="evidence" value="ECO:0007669"/>
    <property type="project" value="EnsemblFungi"/>
</dbReference>
<evidence type="ECO:0000256" key="1">
    <source>
        <dbReference type="ARBA" id="ARBA00001947"/>
    </source>
</evidence>
<evidence type="ECO:0000256" key="4">
    <source>
        <dbReference type="ARBA" id="ARBA00022723"/>
    </source>
</evidence>
<dbReference type="GO" id="GO:0061578">
    <property type="term" value="F:K63-linked deubiquitinase activity"/>
    <property type="evidence" value="ECO:0007669"/>
    <property type="project" value="EnsemblFungi"/>
</dbReference>
<keyword evidence="4" id="KW-0479">Metal-binding</keyword>
<dbReference type="InterPro" id="IPR015063">
    <property type="entry name" value="USP8_dimer"/>
</dbReference>
<accession>A0A1X2G5J7</accession>
<dbReference type="AlphaFoldDB" id="A0A1X2G5J7"/>
<dbReference type="PANTHER" id="PTHR12947:SF13">
    <property type="entry name" value="FI19924P1"/>
    <property type="match status" value="1"/>
</dbReference>
<comment type="cofactor">
    <cofactor evidence="1">
        <name>Zn(2+)</name>
        <dbReference type="ChEBI" id="CHEBI:29105"/>
    </cofactor>
</comment>
<dbReference type="PANTHER" id="PTHR12947">
    <property type="entry name" value="AMSH-LIKE PROTEASE"/>
    <property type="match status" value="1"/>
</dbReference>
<evidence type="ECO:0000256" key="3">
    <source>
        <dbReference type="ARBA" id="ARBA00022670"/>
    </source>
</evidence>
<reference evidence="11 12" key="1">
    <citation type="submission" date="2016-07" db="EMBL/GenBank/DDBJ databases">
        <title>Pervasive Adenine N6-methylation of Active Genes in Fungi.</title>
        <authorList>
            <consortium name="DOE Joint Genome Institute"/>
            <person name="Mondo S.J."/>
            <person name="Dannebaum R.O."/>
            <person name="Kuo R.C."/>
            <person name="Labutti K."/>
            <person name="Haridas S."/>
            <person name="Kuo A."/>
            <person name="Salamov A."/>
            <person name="Ahrendt S.R."/>
            <person name="Lipzen A."/>
            <person name="Sullivan W."/>
            <person name="Andreopoulos W.B."/>
            <person name="Clum A."/>
            <person name="Lindquist E."/>
            <person name="Daum C."/>
            <person name="Ramamoorthy G.K."/>
            <person name="Gryganskyi A."/>
            <person name="Culley D."/>
            <person name="Magnuson J.K."/>
            <person name="James T.Y."/>
            <person name="O'Malley M.A."/>
            <person name="Stajich J.E."/>
            <person name="Spatafora J.W."/>
            <person name="Visel A."/>
            <person name="Grigoriev I.V."/>
        </authorList>
    </citation>
    <scope>NUCLEOTIDE SEQUENCE [LARGE SCALE GENOMIC DNA]</scope>
    <source>
        <strain evidence="11 12">NRRL 3301</strain>
    </source>
</reference>
<dbReference type="GO" id="GO:0005768">
    <property type="term" value="C:endosome"/>
    <property type="evidence" value="ECO:0007669"/>
    <property type="project" value="TreeGrafter"/>
</dbReference>
<dbReference type="GO" id="GO:0008270">
    <property type="term" value="F:zinc ion binding"/>
    <property type="evidence" value="ECO:0007669"/>
    <property type="project" value="EnsemblFungi"/>
</dbReference>
<proteinExistence type="inferred from homology"/>
<dbReference type="CDD" id="cd08066">
    <property type="entry name" value="MPN_AMSH_like"/>
    <property type="match status" value="1"/>
</dbReference>
<evidence type="ECO:0000256" key="9">
    <source>
        <dbReference type="SAM" id="MobiDB-lite"/>
    </source>
</evidence>
<dbReference type="InterPro" id="IPR000555">
    <property type="entry name" value="JAMM/MPN+_dom"/>
</dbReference>
<comment type="caution">
    <text evidence="11">The sequence shown here is derived from an EMBL/GenBank/DDBJ whole genome shotgun (WGS) entry which is preliminary data.</text>
</comment>
<keyword evidence="3" id="KW-0645">Protease</keyword>
<evidence type="ECO:0000256" key="6">
    <source>
        <dbReference type="ARBA" id="ARBA00022801"/>
    </source>
</evidence>
<evidence type="ECO:0000313" key="11">
    <source>
        <dbReference type="EMBL" id="ORX45661.1"/>
    </source>
</evidence>
<feature type="compositionally biased region" description="Pro residues" evidence="9">
    <location>
        <begin position="207"/>
        <end position="217"/>
    </location>
</feature>
<dbReference type="SMART" id="SM00232">
    <property type="entry name" value="JAB_MPN"/>
    <property type="match status" value="1"/>
</dbReference>
<dbReference type="Pfam" id="PF01398">
    <property type="entry name" value="JAB"/>
    <property type="match status" value="1"/>
</dbReference>
<evidence type="ECO:0000256" key="8">
    <source>
        <dbReference type="ARBA" id="ARBA00023049"/>
    </source>
</evidence>
<feature type="compositionally biased region" description="Pro residues" evidence="9">
    <location>
        <begin position="233"/>
        <end position="243"/>
    </location>
</feature>
<feature type="region of interest" description="Disordered" evidence="9">
    <location>
        <begin position="162"/>
        <end position="272"/>
    </location>
</feature>
<evidence type="ECO:0000256" key="5">
    <source>
        <dbReference type="ARBA" id="ARBA00022786"/>
    </source>
</evidence>
<dbReference type="GO" id="GO:0070530">
    <property type="term" value="F:K63-linked polyubiquitin modification-dependent protein binding"/>
    <property type="evidence" value="ECO:0007669"/>
    <property type="project" value="EnsemblFungi"/>
</dbReference>
<dbReference type="SUPFAM" id="SSF140856">
    <property type="entry name" value="USP8 N-terminal domain-like"/>
    <property type="match status" value="1"/>
</dbReference>
<dbReference type="Proteomes" id="UP000242146">
    <property type="component" value="Unassembled WGS sequence"/>
</dbReference>
<protein>
    <submittedName>
        <fullName evidence="11">Mov34-domain-containing protein</fullName>
    </submittedName>
</protein>
<dbReference type="InterPro" id="IPR037518">
    <property type="entry name" value="MPN"/>
</dbReference>
<evidence type="ECO:0000256" key="7">
    <source>
        <dbReference type="ARBA" id="ARBA00022833"/>
    </source>
</evidence>
<keyword evidence="12" id="KW-1185">Reference proteome</keyword>
<dbReference type="GO" id="GO:0140492">
    <property type="term" value="F:metal-dependent deubiquitinase activity"/>
    <property type="evidence" value="ECO:0007669"/>
    <property type="project" value="EnsemblFungi"/>
</dbReference>
<feature type="compositionally biased region" description="Low complexity" evidence="9">
    <location>
        <begin position="218"/>
        <end position="232"/>
    </location>
</feature>
<keyword evidence="8" id="KW-0482">Metalloprotease</keyword>
<feature type="compositionally biased region" description="Pro residues" evidence="9">
    <location>
        <begin position="251"/>
        <end position="260"/>
    </location>
</feature>
<name>A0A1X2G5J7_9FUNG</name>
<dbReference type="GO" id="GO:0043328">
    <property type="term" value="P:protein transport to vacuole involved in ubiquitin-dependent protein catabolic process via the multivesicular body sorting pathway"/>
    <property type="evidence" value="ECO:0007669"/>
    <property type="project" value="EnsemblFungi"/>
</dbReference>
<dbReference type="SUPFAM" id="SSF102712">
    <property type="entry name" value="JAB1/MPN domain"/>
    <property type="match status" value="1"/>
</dbReference>
<keyword evidence="5" id="KW-0833">Ubl conjugation pathway</keyword>
<dbReference type="GO" id="GO:0070536">
    <property type="term" value="P:protein K63-linked deubiquitination"/>
    <property type="evidence" value="ECO:0007669"/>
    <property type="project" value="InterPro"/>
</dbReference>
<dbReference type="EMBL" id="MCGT01000041">
    <property type="protein sequence ID" value="ORX45661.1"/>
    <property type="molecule type" value="Genomic_DNA"/>
</dbReference>
<dbReference type="Gene3D" id="1.20.58.80">
    <property type="entry name" value="Phosphotransferase system, lactose/cellobiose-type IIA subunit"/>
    <property type="match status" value="1"/>
</dbReference>
<feature type="compositionally biased region" description="Basic and acidic residues" evidence="9">
    <location>
        <begin position="167"/>
        <end position="176"/>
    </location>
</feature>
<keyword evidence="7" id="KW-0862">Zinc</keyword>
<dbReference type="Gene3D" id="3.40.140.10">
    <property type="entry name" value="Cytidine Deaminase, domain 2"/>
    <property type="match status" value="1"/>
</dbReference>
<dbReference type="Pfam" id="PF08969">
    <property type="entry name" value="USP8_dimer"/>
    <property type="match status" value="1"/>
</dbReference>
<keyword evidence="6" id="KW-0378">Hydrolase</keyword>
<comment type="similarity">
    <text evidence="2">Belongs to the peptidase M67C family.</text>
</comment>